<evidence type="ECO:0000313" key="3">
    <source>
        <dbReference type="Proteomes" id="UP000323386"/>
    </source>
</evidence>
<gene>
    <name evidence="2" type="ORF">PSFLO_00620</name>
</gene>
<dbReference type="Proteomes" id="UP000323386">
    <property type="component" value="Unassembled WGS sequence"/>
</dbReference>
<feature type="compositionally biased region" description="Basic and acidic residues" evidence="1">
    <location>
        <begin position="114"/>
        <end position="130"/>
    </location>
</feature>
<accession>A0A5C3EVH5</accession>
<evidence type="ECO:0000256" key="1">
    <source>
        <dbReference type="SAM" id="MobiDB-lite"/>
    </source>
</evidence>
<dbReference type="AlphaFoldDB" id="A0A5C3EVH5"/>
<proteinExistence type="predicted"/>
<protein>
    <submittedName>
        <fullName evidence="2">Uncharacterized protein</fullName>
    </submittedName>
</protein>
<name>A0A5C3EVH5_9BASI</name>
<feature type="region of interest" description="Disordered" evidence="1">
    <location>
        <begin position="65"/>
        <end position="153"/>
    </location>
</feature>
<organism evidence="2 3">
    <name type="scientific">Pseudozyma flocculosa</name>
    <dbReference type="NCBI Taxonomy" id="84751"/>
    <lineage>
        <taxon>Eukaryota</taxon>
        <taxon>Fungi</taxon>
        <taxon>Dikarya</taxon>
        <taxon>Basidiomycota</taxon>
        <taxon>Ustilaginomycotina</taxon>
        <taxon>Ustilaginomycetes</taxon>
        <taxon>Ustilaginales</taxon>
        <taxon>Ustilaginaceae</taxon>
        <taxon>Pseudozyma</taxon>
    </lineage>
</organism>
<sequence>MLAARRSSYHQTLSCPLARTCVRLEWCEPAATAGRPHGRHRQRRPETSVRAVLIKASKLRWRLRRKSGDSVVGSLPGSQERHARRGQAPRRGRSQGQASPRLVPEGGARKRHPPPRDYARKAASAGHEDWIELPGKGGGGDLPPIHQSSARLPARPKGHILALAHHDQRPSTSRPPPFVQEIAAAATTLPPACSIWS</sequence>
<evidence type="ECO:0000313" key="2">
    <source>
        <dbReference type="EMBL" id="SPO35149.1"/>
    </source>
</evidence>
<feature type="compositionally biased region" description="Basic residues" evidence="1">
    <location>
        <begin position="82"/>
        <end position="93"/>
    </location>
</feature>
<reference evidence="2 3" key="1">
    <citation type="submission" date="2018-03" db="EMBL/GenBank/DDBJ databases">
        <authorList>
            <person name="Guldener U."/>
        </authorList>
    </citation>
    <scope>NUCLEOTIDE SEQUENCE [LARGE SCALE GENOMIC DNA]</scope>
    <source>
        <strain evidence="2 3">DAOM196992</strain>
    </source>
</reference>
<dbReference type="EMBL" id="OOIP01000001">
    <property type="protein sequence ID" value="SPO35149.1"/>
    <property type="molecule type" value="Genomic_DNA"/>
</dbReference>
<keyword evidence="3" id="KW-1185">Reference proteome</keyword>